<dbReference type="OrthoDB" id="9775207at2"/>
<feature type="transmembrane region" description="Helical" evidence="10">
    <location>
        <begin position="112"/>
        <end position="130"/>
    </location>
</feature>
<evidence type="ECO:0000256" key="6">
    <source>
        <dbReference type="ARBA" id="ARBA00023016"/>
    </source>
</evidence>
<dbReference type="InterPro" id="IPR023408">
    <property type="entry name" value="MscS_beta-dom_sf"/>
</dbReference>
<evidence type="ECO:0000313" key="12">
    <source>
        <dbReference type="EMBL" id="RIJ34418.1"/>
    </source>
</evidence>
<dbReference type="PANTHER" id="PTHR30414">
    <property type="entry name" value="MINICONDUCTANCE MECHANOSENSITIVE CHANNEL YBDG"/>
    <property type="match status" value="1"/>
</dbReference>
<dbReference type="GO" id="GO:0071470">
    <property type="term" value="P:cellular response to osmotic stress"/>
    <property type="evidence" value="ECO:0007669"/>
    <property type="project" value="InterPro"/>
</dbReference>
<dbReference type="SUPFAM" id="SSF50182">
    <property type="entry name" value="Sm-like ribonucleoproteins"/>
    <property type="match status" value="1"/>
</dbReference>
<reference evidence="13" key="1">
    <citation type="submission" date="2018-08" db="EMBL/GenBank/DDBJ databases">
        <title>Mucilaginibacter sp. MYSH2.</title>
        <authorList>
            <person name="Seo T."/>
        </authorList>
    </citation>
    <scope>NUCLEOTIDE SEQUENCE [LARGE SCALE GENOMIC DNA]</scope>
    <source>
        <strain evidence="13">KIRAN</strain>
    </source>
</reference>
<dbReference type="Pfam" id="PF00924">
    <property type="entry name" value="MS_channel_2nd"/>
    <property type="match status" value="1"/>
</dbReference>
<evidence type="ECO:0000256" key="3">
    <source>
        <dbReference type="ARBA" id="ARBA00022519"/>
    </source>
</evidence>
<name>A0A399RTL0_9BACT</name>
<evidence type="ECO:0000256" key="7">
    <source>
        <dbReference type="ARBA" id="ARBA00023136"/>
    </source>
</evidence>
<dbReference type="GO" id="GO:0008381">
    <property type="term" value="F:mechanosensitive monoatomic ion channel activity"/>
    <property type="evidence" value="ECO:0007669"/>
    <property type="project" value="InterPro"/>
</dbReference>
<protein>
    <recommendedName>
        <fullName evidence="8">Mechanosensing system component YbdG</fullName>
    </recommendedName>
    <alternativeName>
        <fullName evidence="9">Mechanosensitive channel homolog YbdG</fullName>
    </alternativeName>
</protein>
<keyword evidence="13" id="KW-1185">Reference proteome</keyword>
<dbReference type="Gene3D" id="2.30.30.60">
    <property type="match status" value="1"/>
</dbReference>
<keyword evidence="4 10" id="KW-0812">Transmembrane</keyword>
<dbReference type="InterPro" id="IPR006685">
    <property type="entry name" value="MscS_channel_2nd"/>
</dbReference>
<dbReference type="InterPro" id="IPR010920">
    <property type="entry name" value="LSM_dom_sf"/>
</dbReference>
<evidence type="ECO:0000256" key="8">
    <source>
        <dbReference type="ARBA" id="ARBA00093630"/>
    </source>
</evidence>
<dbReference type="Proteomes" id="UP000266005">
    <property type="component" value="Unassembled WGS sequence"/>
</dbReference>
<feature type="transmembrane region" description="Helical" evidence="10">
    <location>
        <begin position="151"/>
        <end position="170"/>
    </location>
</feature>
<proteinExistence type="predicted"/>
<dbReference type="PANTHER" id="PTHR30414:SF0">
    <property type="entry name" value="MINICONDUCTANCE MECHANOSENSITIVE CHANNEL YBDG"/>
    <property type="match status" value="1"/>
</dbReference>
<evidence type="ECO:0000256" key="5">
    <source>
        <dbReference type="ARBA" id="ARBA00022989"/>
    </source>
</evidence>
<comment type="subcellular location">
    <subcellularLocation>
        <location evidence="1">Cell inner membrane</location>
        <topology evidence="1">Multi-pass membrane protein</topology>
    </subcellularLocation>
</comment>
<dbReference type="EMBL" id="QWGE01000005">
    <property type="protein sequence ID" value="RIJ34418.1"/>
    <property type="molecule type" value="Genomic_DNA"/>
</dbReference>
<dbReference type="FunFam" id="2.30.30.60:FF:000002">
    <property type="entry name" value="Mechanosensitive ion channel family protein"/>
    <property type="match status" value="1"/>
</dbReference>
<keyword evidence="7 10" id="KW-0472">Membrane</keyword>
<feature type="transmembrane region" description="Helical" evidence="10">
    <location>
        <begin position="176"/>
        <end position="194"/>
    </location>
</feature>
<organism evidence="12 13">
    <name type="scientific">Pontibacter oryzae</name>
    <dbReference type="NCBI Taxonomy" id="2304593"/>
    <lineage>
        <taxon>Bacteria</taxon>
        <taxon>Pseudomonadati</taxon>
        <taxon>Bacteroidota</taxon>
        <taxon>Cytophagia</taxon>
        <taxon>Cytophagales</taxon>
        <taxon>Hymenobacteraceae</taxon>
        <taxon>Pontibacter</taxon>
    </lineage>
</organism>
<comment type="caution">
    <text evidence="12">The sequence shown here is derived from an EMBL/GenBank/DDBJ whole genome shotgun (WGS) entry which is preliminary data.</text>
</comment>
<feature type="transmembrane region" description="Helical" evidence="10">
    <location>
        <begin position="28"/>
        <end position="46"/>
    </location>
</feature>
<gene>
    <name evidence="12" type="ORF">D1627_16005</name>
</gene>
<dbReference type="GO" id="GO:0005886">
    <property type="term" value="C:plasma membrane"/>
    <property type="evidence" value="ECO:0007669"/>
    <property type="project" value="UniProtKB-SubCell"/>
</dbReference>
<evidence type="ECO:0000313" key="13">
    <source>
        <dbReference type="Proteomes" id="UP000266005"/>
    </source>
</evidence>
<evidence type="ECO:0000256" key="1">
    <source>
        <dbReference type="ARBA" id="ARBA00004429"/>
    </source>
</evidence>
<accession>A0A399RTL0</accession>
<evidence type="ECO:0000256" key="9">
    <source>
        <dbReference type="ARBA" id="ARBA00093659"/>
    </source>
</evidence>
<keyword evidence="2" id="KW-1003">Cell membrane</keyword>
<evidence type="ECO:0000256" key="10">
    <source>
        <dbReference type="SAM" id="Phobius"/>
    </source>
</evidence>
<keyword evidence="5 10" id="KW-1133">Transmembrane helix</keyword>
<dbReference type="InterPro" id="IPR030192">
    <property type="entry name" value="YbdG"/>
</dbReference>
<feature type="domain" description="Mechanosensitive ion channel MscS" evidence="11">
    <location>
        <begin position="196"/>
        <end position="264"/>
    </location>
</feature>
<evidence type="ECO:0000256" key="2">
    <source>
        <dbReference type="ARBA" id="ARBA00022475"/>
    </source>
</evidence>
<feature type="transmembrane region" description="Helical" evidence="10">
    <location>
        <begin position="82"/>
        <end position="100"/>
    </location>
</feature>
<keyword evidence="3" id="KW-0997">Cell inner membrane</keyword>
<sequence length="441" mass="50589">METATNFSRINHWTYNHLLELGLPQSTAQYLNMGLLLVLLLVLVYATDKITKTLLVGTLHKFAEKTATHFDDYLIKNKVVKYLAQVIPLVLVVQAVPIVFSDFQGLIKPLKTLTDVYIVLLSVWTIQAFLRTCRDFMKTTALFRDKPVESFVQVISIFLYFMGGLLIFSLLTGKSVWAFITAMGAASAILLLVFKDTILGFVASIQVSTNDMVRIGDWITMEKYGADGDVIEINLTTVKVQNFDMTITTIPTYYLISDSFKNWRGMQNAGGRRIKRSINIKISTIKYLSDNEIEQLSKIGLVSEYLRERQHEINEFNRNKSVDKSLLINGRSLTNIGVFRRYIDAYISQHEFTHKHMTMMVRQLDPTTTGMPIELYVFTNEVQWEKYELIMADIFDHLLAAVRFFDLQVFEHPAADDIRQLYTKPRTDKNSLSAAVEHMKN</sequence>
<dbReference type="AlphaFoldDB" id="A0A399RTL0"/>
<evidence type="ECO:0000259" key="11">
    <source>
        <dbReference type="Pfam" id="PF00924"/>
    </source>
</evidence>
<keyword evidence="6" id="KW-0346">Stress response</keyword>
<evidence type="ECO:0000256" key="4">
    <source>
        <dbReference type="ARBA" id="ARBA00022692"/>
    </source>
</evidence>
<dbReference type="RefSeq" id="WP_119433278.1">
    <property type="nucleotide sequence ID" value="NZ_QWGE01000005.1"/>
</dbReference>